<feature type="compositionally biased region" description="Polar residues" evidence="1">
    <location>
        <begin position="756"/>
        <end position="769"/>
    </location>
</feature>
<accession>A0AA85J397</accession>
<dbReference type="PANTHER" id="PTHR21575:SF12">
    <property type="entry name" value="PROTEIN HID1"/>
    <property type="match status" value="1"/>
</dbReference>
<dbReference type="Proteomes" id="UP000050795">
    <property type="component" value="Unassembled WGS sequence"/>
</dbReference>
<dbReference type="PANTHER" id="PTHR21575">
    <property type="entry name" value="PROTEIN HID1"/>
    <property type="match status" value="1"/>
</dbReference>
<reference evidence="2" key="1">
    <citation type="submission" date="2022-06" db="EMBL/GenBank/DDBJ databases">
        <authorList>
            <person name="Berger JAMES D."/>
            <person name="Berger JAMES D."/>
        </authorList>
    </citation>
    <scope>NUCLEOTIDE SEQUENCE [LARGE SCALE GENOMIC DNA]</scope>
</reference>
<reference evidence="3" key="2">
    <citation type="submission" date="2023-11" db="UniProtKB">
        <authorList>
            <consortium name="WormBaseParasite"/>
        </authorList>
    </citation>
    <scope>IDENTIFICATION</scope>
</reference>
<evidence type="ECO:0008006" key="4">
    <source>
        <dbReference type="Google" id="ProtNLM"/>
    </source>
</evidence>
<feature type="region of interest" description="Disordered" evidence="1">
    <location>
        <begin position="710"/>
        <end position="823"/>
    </location>
</feature>
<feature type="compositionally biased region" description="Polar residues" evidence="1">
    <location>
        <begin position="849"/>
        <end position="859"/>
    </location>
</feature>
<evidence type="ECO:0000313" key="3">
    <source>
        <dbReference type="WBParaSite" id="TREG1_126070.1"/>
    </source>
</evidence>
<evidence type="ECO:0000313" key="2">
    <source>
        <dbReference type="Proteomes" id="UP000050795"/>
    </source>
</evidence>
<dbReference type="WBParaSite" id="TREG1_126070.1">
    <property type="protein sequence ID" value="TREG1_126070.1"/>
    <property type="gene ID" value="TREG1_126070"/>
</dbReference>
<dbReference type="Pfam" id="PF12722">
    <property type="entry name" value="Hid1"/>
    <property type="match status" value="2"/>
</dbReference>
<sequence>MGGDNSKLGYRNAVIQLTTKTQPVDSNDNNFWDQFWTEYPMSIQDIFALIPAAEIRALRTEAPNNLATLCYKAVERISQVAESASLTSKDQLTVLNCTRLLTRLLPYIFEDIEWRSFFWSPLPADPSSVREGEFVPLAQSLLSALCDLLFCPDFTVNSISKTGPDGPEDMHTIDSCEYIWQSGVGFAQTPAANAVHDSNRTEILKLILTCFSETMYLEQEEAHRIENKWVTFFTSTANRHALPLFTSLLNVVCAYDPVGSGLPYNHLMFSDSREPLVEVALQILCITLEPDTVISTPTYSNASLRDTNSTHSHPCSDADEQVSLNGTRTISQNSGGAGDVWNNEINLFVNYMSRLHRDEDFAFILLGLTRLLNNPLTQTYLPGSSKKIQMHQELLVLFWRMCECNKKFMYYVLKSSHVLDLIVPILYHLNNSRNDQSRIGLIHVGVFILLLLSGTRNFGVRLNKPYRHRSLLDIPVFTGTHADLLVIVSHKLITSGHNRLNPLFDCLLTIIANVSPYLKSLSMVSSNKLLHLLDAFSQPWFLYSSPSNYQLVFLLLEVFNNIVQYQFDGNSNLVYTLIRKRQIFFRLANLPTDQASINSVVKKQIKSSQQGVAAAGGGGYTTIDSSASVTSRVSVGEIRKSTDSSTGQPISEMSNRLSMESNLPGTPPSTPTESIGQVSSQLNEVNINAKSGDIIQTSLADIPPLHKMTDQHLGNAGEMPEYYSNLTDNNHHNHKHSNSNNSDDNNDEIENNLISHSSPGQRISSTPVDNNNENENNSNTSSSSNNNNNNNKDAHKQSIDDDGDNDNEQSSSSYGTAMSESCSLNRLNRSKEVLESSLNSNLKSHHSSGATTSTITTVGSKEEDEEEGLHTSHPIVLLGDDVKSTKSSDSLLHSSNWQPTTDWICSWKAKMPLQTIMRLLQVLVPQVEKMCIDKGLTDETEIVRFLQNGTLVGLLPVPHPILIRKYQSNIGTTIWFRNYLWGLIYLRNVNPPIWYDTNVRLFEIQRM</sequence>
<organism evidence="2 3">
    <name type="scientific">Trichobilharzia regenti</name>
    <name type="common">Nasal bird schistosome</name>
    <dbReference type="NCBI Taxonomy" id="157069"/>
    <lineage>
        <taxon>Eukaryota</taxon>
        <taxon>Metazoa</taxon>
        <taxon>Spiralia</taxon>
        <taxon>Lophotrochozoa</taxon>
        <taxon>Platyhelminthes</taxon>
        <taxon>Trematoda</taxon>
        <taxon>Digenea</taxon>
        <taxon>Strigeidida</taxon>
        <taxon>Schistosomatoidea</taxon>
        <taxon>Schistosomatidae</taxon>
        <taxon>Trichobilharzia</taxon>
    </lineage>
</organism>
<name>A0AA85J397_TRIRE</name>
<feature type="compositionally biased region" description="Polar residues" evidence="1">
    <location>
        <begin position="808"/>
        <end position="823"/>
    </location>
</feature>
<feature type="compositionally biased region" description="Low complexity" evidence="1">
    <location>
        <begin position="770"/>
        <end position="791"/>
    </location>
</feature>
<keyword evidence="2" id="KW-1185">Reference proteome</keyword>
<dbReference type="GO" id="GO:0005797">
    <property type="term" value="C:Golgi medial cisterna"/>
    <property type="evidence" value="ECO:0007669"/>
    <property type="project" value="TreeGrafter"/>
</dbReference>
<protein>
    <recommendedName>
        <fullName evidence="4">Protein HID1</fullName>
    </recommendedName>
</protein>
<feature type="region of interest" description="Disordered" evidence="1">
    <location>
        <begin position="836"/>
        <end position="875"/>
    </location>
</feature>
<evidence type="ECO:0000256" key="1">
    <source>
        <dbReference type="SAM" id="MobiDB-lite"/>
    </source>
</evidence>
<dbReference type="GO" id="GO:0000138">
    <property type="term" value="C:Golgi trans cisterna"/>
    <property type="evidence" value="ECO:0007669"/>
    <property type="project" value="TreeGrafter"/>
</dbReference>
<proteinExistence type="predicted"/>
<dbReference type="AlphaFoldDB" id="A0AA85J397"/>
<dbReference type="GO" id="GO:0016020">
    <property type="term" value="C:membrane"/>
    <property type="evidence" value="ECO:0007669"/>
    <property type="project" value="TreeGrafter"/>
</dbReference>
<dbReference type="InterPro" id="IPR026705">
    <property type="entry name" value="Hid-1/Ecm30"/>
</dbReference>